<organism evidence="4 5">
    <name type="scientific">Stenomitos frigidus AS-A4</name>
    <dbReference type="NCBI Taxonomy" id="2933935"/>
    <lineage>
        <taxon>Bacteria</taxon>
        <taxon>Bacillati</taxon>
        <taxon>Cyanobacteriota</taxon>
        <taxon>Cyanophyceae</taxon>
        <taxon>Leptolyngbyales</taxon>
        <taxon>Leptolyngbyaceae</taxon>
        <taxon>Stenomitos</taxon>
    </lineage>
</organism>
<sequence length="1178" mass="131818">MAKVSVIIPAHNAEETIAETLQSLLAQTLLDWEAIVVDDASVDRTIEVAKNLVSQDSRIQVVSQSNMGVSVARNTGIQLAQSDWLLFLDADDWIAPEHLEKMLCVLEADPDLDAVHCGWALVAPDGITISQGFCPQTNNLFALFARKCAFVIHACIIRKALVETVGLFDSSLKACEDWDLWQRVARTGADFGAISEVLAFYRARPDSASRDSDQFCRDGLRVITQGHAPDSRVPNPRLTNANGQSVSQLLAAKSYLVIWAAGLSLGCTRDARYLLDTLEDWEPQLHPQYVAECLFESALRSTCQAPNIWGSLWLKIEHFINEFLTALEARSQAPTLANRTQIILERLVVEHTTEPRPIAIGSTYAVRVEVTEPIADIFSPTSIERIHCTIELERTPIGKLELPVCDGFVASYVLSDAIVAEYAWTILGKFFEHTIYSKVNDRQDLTVQELHNQTGWTVFLQELWGRPEWSDREFYDPAVVEQSRTRCHSDDGWLVLEVSEELPDVETAQSALNVVLTVGGSALGVVTVPVKRNFVSAQALRVALTTDSGFELCRACVREGLLGQTIDNPLSLRDRLAEATKQKRLNNQSTTQFVPVIPDLLDKSDFPIAYIKAPENTLLLGRRPEVMGTSASRRAILPIDAATELQEAATGAGEPTTHQVPLNQQLEHIVYAPEFISRSQNQRKSSIIHPGQALASKTKQANLYDRSYFESLFAKQADPWKYTNAYEQTKYEQTLSLLPQKRIKRALELACAEGHFTVQLAPRIDHLIASDISQIAIDRTAERCAELENLEFLCLDLAKDPLPGQFGLIVCSEVLYYIGGLKELRAFAQKVVNALEPGGYFLTAHANLVVDEPDRTGYNWDHPFGAKVIGETFASTSSLQLVKELKTPLYRIQLFQHQQRSWNPFYHSAPEIIELPQPTPPPRHVAHKVLWNGGSPQRYDIPAPATAQLPILMYHRVAPTGLSEMNRWRVTPQVFEEQLRYLRETGYYSITLEEWRVAMATRQPLSGRAVLITFDDGYLDFLTYAQPLLKQYGFSVTVFLVADKIGQSNSWDKFYGEDLPLLNWQQIRQLQAEGVEFGSHSASHRPLTGLSFAEVVKEGARSRAILQQELQVPIRAFAYPYGDCDRVVEHLIGGCGYTFGLSCHPGLSHFNDALLALPRIEIKGSDRFQDFVKKLREG</sequence>
<dbReference type="Pfam" id="PF00535">
    <property type="entry name" value="Glycos_transf_2"/>
    <property type="match status" value="1"/>
</dbReference>
<dbReference type="Gene3D" id="3.20.20.370">
    <property type="entry name" value="Glycoside hydrolase/deacetylase"/>
    <property type="match status" value="1"/>
</dbReference>
<dbReference type="SUPFAM" id="SSF53448">
    <property type="entry name" value="Nucleotide-diphospho-sugar transferases"/>
    <property type="match status" value="1"/>
</dbReference>
<dbReference type="InterPro" id="IPR011330">
    <property type="entry name" value="Glyco_hydro/deAcase_b/a-brl"/>
</dbReference>
<evidence type="ECO:0000256" key="2">
    <source>
        <dbReference type="ARBA" id="ARBA00022729"/>
    </source>
</evidence>
<comment type="caution">
    <text evidence="4">The sequence shown here is derived from an EMBL/GenBank/DDBJ whole genome shotgun (WGS) entry which is preliminary data.</text>
</comment>
<feature type="domain" description="NodB homology" evidence="3">
    <location>
        <begin position="1008"/>
        <end position="1178"/>
    </location>
</feature>
<evidence type="ECO:0000259" key="3">
    <source>
        <dbReference type="PROSITE" id="PS51677"/>
    </source>
</evidence>
<dbReference type="Proteomes" id="UP001476950">
    <property type="component" value="Unassembled WGS sequence"/>
</dbReference>
<keyword evidence="4" id="KW-0808">Transferase</keyword>
<gene>
    <name evidence="4" type="ORF">NDI38_11365</name>
</gene>
<dbReference type="Pfam" id="PF05401">
    <property type="entry name" value="NodS"/>
    <property type="match status" value="1"/>
</dbReference>
<dbReference type="Pfam" id="PF01522">
    <property type="entry name" value="Polysacc_deac_1"/>
    <property type="match status" value="1"/>
</dbReference>
<dbReference type="InterPro" id="IPR002509">
    <property type="entry name" value="NODB_dom"/>
</dbReference>
<dbReference type="InterPro" id="IPR029063">
    <property type="entry name" value="SAM-dependent_MTases_sf"/>
</dbReference>
<protein>
    <submittedName>
        <fullName evidence="4">Glycosyltransferase</fullName>
        <ecNumber evidence="4">2.4.-.-</ecNumber>
    </submittedName>
</protein>
<dbReference type="Gene3D" id="3.40.50.150">
    <property type="entry name" value="Vaccinia Virus protein VP39"/>
    <property type="match status" value="1"/>
</dbReference>
<dbReference type="SUPFAM" id="SSF53335">
    <property type="entry name" value="S-adenosyl-L-methionine-dependent methyltransferases"/>
    <property type="match status" value="1"/>
</dbReference>
<evidence type="ECO:0000313" key="5">
    <source>
        <dbReference type="Proteomes" id="UP001476950"/>
    </source>
</evidence>
<keyword evidence="5" id="KW-1185">Reference proteome</keyword>
<proteinExistence type="predicted"/>
<reference evidence="4 5" key="1">
    <citation type="submission" date="2022-04" db="EMBL/GenBank/DDBJ databases">
        <title>Positive selection, recombination, and allopatry shape intraspecific diversity of widespread and dominant cyanobacteria.</title>
        <authorList>
            <person name="Wei J."/>
            <person name="Shu W."/>
            <person name="Hu C."/>
        </authorList>
    </citation>
    <scope>NUCLEOTIDE SEQUENCE [LARGE SCALE GENOMIC DNA]</scope>
    <source>
        <strain evidence="4 5">AS-A4</strain>
    </source>
</reference>
<dbReference type="InterPro" id="IPR029044">
    <property type="entry name" value="Nucleotide-diphossugar_trans"/>
</dbReference>
<dbReference type="RefSeq" id="WP_190450088.1">
    <property type="nucleotide sequence ID" value="NZ_JAMPLM010000008.1"/>
</dbReference>
<evidence type="ECO:0000256" key="1">
    <source>
        <dbReference type="ARBA" id="ARBA00004613"/>
    </source>
</evidence>
<dbReference type="InterPro" id="IPR001173">
    <property type="entry name" value="Glyco_trans_2-like"/>
</dbReference>
<dbReference type="GO" id="GO:0016757">
    <property type="term" value="F:glycosyltransferase activity"/>
    <property type="evidence" value="ECO:0007669"/>
    <property type="project" value="UniProtKB-KW"/>
</dbReference>
<dbReference type="PANTHER" id="PTHR34216">
    <property type="match status" value="1"/>
</dbReference>
<comment type="subcellular location">
    <subcellularLocation>
        <location evidence="1">Secreted</location>
    </subcellularLocation>
</comment>
<dbReference type="EMBL" id="JAMPLM010000008">
    <property type="protein sequence ID" value="MEP1059035.1"/>
    <property type="molecule type" value="Genomic_DNA"/>
</dbReference>
<dbReference type="CDD" id="cd10918">
    <property type="entry name" value="CE4_NodB_like_5s_6s"/>
    <property type="match status" value="1"/>
</dbReference>
<dbReference type="SUPFAM" id="SSF88713">
    <property type="entry name" value="Glycoside hydrolase/deacetylase"/>
    <property type="match status" value="1"/>
</dbReference>
<keyword evidence="4" id="KW-0328">Glycosyltransferase</keyword>
<dbReference type="InterPro" id="IPR051398">
    <property type="entry name" value="Polysacch_Deacetylase"/>
</dbReference>
<dbReference type="CDD" id="cd02440">
    <property type="entry name" value="AdoMet_MTases"/>
    <property type="match status" value="1"/>
</dbReference>
<name>A0ABV0KIM4_9CYAN</name>
<dbReference type="InterPro" id="IPR008715">
    <property type="entry name" value="SAM-MeTfrase_NodS-like"/>
</dbReference>
<dbReference type="PROSITE" id="PS51677">
    <property type="entry name" value="NODB"/>
    <property type="match status" value="1"/>
</dbReference>
<dbReference type="PANTHER" id="PTHR34216:SF3">
    <property type="entry name" value="POLY-BETA-1,6-N-ACETYL-D-GLUCOSAMINE N-DEACETYLASE"/>
    <property type="match status" value="1"/>
</dbReference>
<accession>A0ABV0KIM4</accession>
<evidence type="ECO:0000313" key="4">
    <source>
        <dbReference type="EMBL" id="MEP1059035.1"/>
    </source>
</evidence>
<dbReference type="EC" id="2.4.-.-" evidence="4"/>
<keyword evidence="2" id="KW-0732">Signal</keyword>
<dbReference type="Gene3D" id="3.90.550.10">
    <property type="entry name" value="Spore Coat Polysaccharide Biosynthesis Protein SpsA, Chain A"/>
    <property type="match status" value="1"/>
</dbReference>